<sequence>MNDDDLRELLRHADPATSLQTAAPDQVRQLTEEAMSRTHARRWALPATAAAFVLLAGSAAWAATRPSDVPAVPVAKAPATVVELTSDGGGDARCDPRPDPVGLAANADFAFEGTVIKLVDGDGTEQLDNPDETSGVVTLAVTKVFKGPQAGTVQVAQQSTTNYAGVPMVGSGTFDLGKSYLVASTEGSVWHCFQSGEADDPGLRALYEAAF</sequence>
<dbReference type="Proteomes" id="UP000198688">
    <property type="component" value="Chromosome I"/>
</dbReference>
<dbReference type="EMBL" id="LT629758">
    <property type="protein sequence ID" value="SDS94487.1"/>
    <property type="molecule type" value="Genomic_DNA"/>
</dbReference>
<name>A0A1H1WB78_9ACTN</name>
<dbReference type="RefSeq" id="WP_092543705.1">
    <property type="nucleotide sequence ID" value="NZ_BOMJ01000044.1"/>
</dbReference>
<proteinExistence type="predicted"/>
<dbReference type="AlphaFoldDB" id="A0A1H1WB78"/>
<gene>
    <name evidence="1" type="ORF">SAMN04489716_2051</name>
</gene>
<evidence type="ECO:0000313" key="1">
    <source>
        <dbReference type="EMBL" id="SDS94487.1"/>
    </source>
</evidence>
<protein>
    <submittedName>
        <fullName evidence="1">Uncharacterized protein</fullName>
    </submittedName>
</protein>
<accession>A0A1H1WB78</accession>
<dbReference type="OrthoDB" id="5117757at2"/>
<evidence type="ECO:0000313" key="2">
    <source>
        <dbReference type="Proteomes" id="UP000198688"/>
    </source>
</evidence>
<organism evidence="1 2">
    <name type="scientific">Actinoplanes derwentensis</name>
    <dbReference type="NCBI Taxonomy" id="113562"/>
    <lineage>
        <taxon>Bacteria</taxon>
        <taxon>Bacillati</taxon>
        <taxon>Actinomycetota</taxon>
        <taxon>Actinomycetes</taxon>
        <taxon>Micromonosporales</taxon>
        <taxon>Micromonosporaceae</taxon>
        <taxon>Actinoplanes</taxon>
    </lineage>
</organism>
<reference evidence="1 2" key="1">
    <citation type="submission" date="2016-10" db="EMBL/GenBank/DDBJ databases">
        <authorList>
            <person name="de Groot N.N."/>
        </authorList>
    </citation>
    <scope>NUCLEOTIDE SEQUENCE [LARGE SCALE GENOMIC DNA]</scope>
    <source>
        <strain evidence="1 2">DSM 43941</strain>
    </source>
</reference>
<keyword evidence="2" id="KW-1185">Reference proteome</keyword>
<dbReference type="STRING" id="113562.SAMN04489716_2051"/>